<keyword evidence="2" id="KW-0600">Photoreceptor protein</keyword>
<dbReference type="EMBL" id="BDGG01000002">
    <property type="protein sequence ID" value="GAU92241.1"/>
    <property type="molecule type" value="Genomic_DNA"/>
</dbReference>
<evidence type="ECO:0000256" key="3">
    <source>
        <dbReference type="ARBA" id="ARBA00022606"/>
    </source>
</evidence>
<sequence>MTSISIDRYCSITRWATWHLSYAQVFRWIAALWVIAFTLIIPPLFGWSRYVIEGIQTSCSFDWLTQEPVEKAYVLYLTVLGFFLPLIVIFVCYVRIIRYVVRHRQVMNTAGFVRVHSSPRLGEIVLNSNQSINVCGVRDDTRNSATLTGIYSEKSLEQRQVIQDNDVKAATTCAIIVVLFVLAWGPYTVVALIGIWGDQSLVTPYSNALPVLFCKTSAVYNPVVYALMNKRFRSVVWSFFQHGYSSGDQRTSGSSCNPPP</sequence>
<keyword evidence="11" id="KW-0807">Transducer</keyword>
<keyword evidence="12" id="KW-0844">Vision</keyword>
<dbReference type="STRING" id="947166.A0A1D1US20"/>
<organism evidence="15 16">
    <name type="scientific">Ramazzottius varieornatus</name>
    <name type="common">Water bear</name>
    <name type="synonym">Tardigrade</name>
    <dbReference type="NCBI Taxonomy" id="947166"/>
    <lineage>
        <taxon>Eukaryota</taxon>
        <taxon>Metazoa</taxon>
        <taxon>Ecdysozoa</taxon>
        <taxon>Tardigrada</taxon>
        <taxon>Eutardigrada</taxon>
        <taxon>Parachela</taxon>
        <taxon>Hypsibioidea</taxon>
        <taxon>Ramazzottiidae</taxon>
        <taxon>Ramazzottius</taxon>
    </lineage>
</organism>
<evidence type="ECO:0000259" key="14">
    <source>
        <dbReference type="PROSITE" id="PS50262"/>
    </source>
</evidence>
<keyword evidence="4 13" id="KW-0812">Transmembrane</keyword>
<name>A0A1D1US20_RAMVA</name>
<evidence type="ECO:0000313" key="16">
    <source>
        <dbReference type="Proteomes" id="UP000186922"/>
    </source>
</evidence>
<feature type="transmembrane region" description="Helical" evidence="13">
    <location>
        <begin position="208"/>
        <end position="228"/>
    </location>
</feature>
<dbReference type="GO" id="GO:0007602">
    <property type="term" value="P:phototransduction"/>
    <property type="evidence" value="ECO:0007669"/>
    <property type="project" value="UniProtKB-KW"/>
</dbReference>
<accession>A0A1D1US20</accession>
<feature type="transmembrane region" description="Helical" evidence="13">
    <location>
        <begin position="73"/>
        <end position="94"/>
    </location>
</feature>
<gene>
    <name evidence="15" type="primary">RvY_04346</name>
    <name evidence="15" type="synonym">RvY_04346.4</name>
    <name evidence="15" type="ORF">RvY_04346-4</name>
</gene>
<evidence type="ECO:0000256" key="1">
    <source>
        <dbReference type="ARBA" id="ARBA00004141"/>
    </source>
</evidence>
<dbReference type="Pfam" id="PF00001">
    <property type="entry name" value="7tm_1"/>
    <property type="match status" value="1"/>
</dbReference>
<dbReference type="OrthoDB" id="9996086at2759"/>
<keyword evidence="7" id="KW-0157">Chromophore</keyword>
<keyword evidence="16" id="KW-1185">Reference proteome</keyword>
<dbReference type="GO" id="GO:0009881">
    <property type="term" value="F:photoreceptor activity"/>
    <property type="evidence" value="ECO:0007669"/>
    <property type="project" value="UniProtKB-KW"/>
</dbReference>
<evidence type="ECO:0000256" key="13">
    <source>
        <dbReference type="SAM" id="Phobius"/>
    </source>
</evidence>
<evidence type="ECO:0000313" key="15">
    <source>
        <dbReference type="EMBL" id="GAU92241.1"/>
    </source>
</evidence>
<dbReference type="InterPro" id="IPR000276">
    <property type="entry name" value="GPCR_Rhodpsn"/>
</dbReference>
<evidence type="ECO:0000256" key="5">
    <source>
        <dbReference type="ARBA" id="ARBA00022925"/>
    </source>
</evidence>
<keyword evidence="6 13" id="KW-1133">Transmembrane helix</keyword>
<keyword evidence="9 13" id="KW-0472">Membrane</keyword>
<feature type="non-terminal residue" evidence="15">
    <location>
        <position position="260"/>
    </location>
</feature>
<evidence type="ECO:0000256" key="2">
    <source>
        <dbReference type="ARBA" id="ARBA00022543"/>
    </source>
</evidence>
<evidence type="ECO:0000256" key="12">
    <source>
        <dbReference type="ARBA" id="ARBA00023305"/>
    </source>
</evidence>
<dbReference type="InterPro" id="IPR050125">
    <property type="entry name" value="GPCR_opsins"/>
</dbReference>
<keyword evidence="10" id="KW-0675">Receptor</keyword>
<evidence type="ECO:0000256" key="4">
    <source>
        <dbReference type="ARBA" id="ARBA00022692"/>
    </source>
</evidence>
<dbReference type="PROSITE" id="PS00238">
    <property type="entry name" value="OPSIN"/>
    <property type="match status" value="1"/>
</dbReference>
<dbReference type="GO" id="GO:0004930">
    <property type="term" value="F:G protein-coupled receptor activity"/>
    <property type="evidence" value="ECO:0007669"/>
    <property type="project" value="UniProtKB-KW"/>
</dbReference>
<dbReference type="GO" id="GO:0016020">
    <property type="term" value="C:membrane"/>
    <property type="evidence" value="ECO:0007669"/>
    <property type="project" value="UniProtKB-SubCell"/>
</dbReference>
<evidence type="ECO:0000256" key="9">
    <source>
        <dbReference type="ARBA" id="ARBA00023136"/>
    </source>
</evidence>
<evidence type="ECO:0000256" key="11">
    <source>
        <dbReference type="ARBA" id="ARBA00023224"/>
    </source>
</evidence>
<dbReference type="AlphaFoldDB" id="A0A1D1US20"/>
<comment type="subcellular location">
    <subcellularLocation>
        <location evidence="1">Membrane</location>
        <topology evidence="1">Multi-pass membrane protein</topology>
    </subcellularLocation>
</comment>
<feature type="transmembrane region" description="Helical" evidence="13">
    <location>
        <begin position="25"/>
        <end position="45"/>
    </location>
</feature>
<feature type="domain" description="G-protein coupled receptors family 1 profile" evidence="14">
    <location>
        <begin position="1"/>
        <end position="225"/>
    </location>
</feature>
<keyword evidence="8" id="KW-0297">G-protein coupled receptor</keyword>
<dbReference type="Proteomes" id="UP000186922">
    <property type="component" value="Unassembled WGS sequence"/>
</dbReference>
<keyword evidence="3" id="KW-0716">Sensory transduction</keyword>
<protein>
    <recommendedName>
        <fullName evidence="14">G-protein coupled receptors family 1 profile domain-containing protein</fullName>
    </recommendedName>
</protein>
<feature type="transmembrane region" description="Helical" evidence="13">
    <location>
        <begin position="169"/>
        <end position="196"/>
    </location>
</feature>
<dbReference type="SUPFAM" id="SSF81321">
    <property type="entry name" value="Family A G protein-coupled receptor-like"/>
    <property type="match status" value="1"/>
</dbReference>
<dbReference type="PANTHER" id="PTHR24240">
    <property type="entry name" value="OPSIN"/>
    <property type="match status" value="1"/>
</dbReference>
<dbReference type="PRINTS" id="PR00237">
    <property type="entry name" value="GPCRRHODOPSN"/>
</dbReference>
<proteinExistence type="predicted"/>
<evidence type="ECO:0000256" key="6">
    <source>
        <dbReference type="ARBA" id="ARBA00022989"/>
    </source>
</evidence>
<dbReference type="Gene3D" id="1.20.1070.10">
    <property type="entry name" value="Rhodopsin 7-helix transmembrane proteins"/>
    <property type="match status" value="1"/>
</dbReference>
<dbReference type="PROSITE" id="PS50262">
    <property type="entry name" value="G_PROTEIN_RECEP_F1_2"/>
    <property type="match status" value="1"/>
</dbReference>
<dbReference type="GO" id="GO:0007601">
    <property type="term" value="P:visual perception"/>
    <property type="evidence" value="ECO:0007669"/>
    <property type="project" value="UniProtKB-KW"/>
</dbReference>
<keyword evidence="5" id="KW-0681">Retinal protein</keyword>
<evidence type="ECO:0000256" key="8">
    <source>
        <dbReference type="ARBA" id="ARBA00023040"/>
    </source>
</evidence>
<comment type="caution">
    <text evidence="15">The sequence shown here is derived from an EMBL/GenBank/DDBJ whole genome shotgun (WGS) entry which is preliminary data.</text>
</comment>
<dbReference type="InterPro" id="IPR027430">
    <property type="entry name" value="Retinal_BS"/>
</dbReference>
<evidence type="ECO:0000256" key="10">
    <source>
        <dbReference type="ARBA" id="ARBA00023170"/>
    </source>
</evidence>
<evidence type="ECO:0000256" key="7">
    <source>
        <dbReference type="ARBA" id="ARBA00022991"/>
    </source>
</evidence>
<dbReference type="InterPro" id="IPR017452">
    <property type="entry name" value="GPCR_Rhodpsn_7TM"/>
</dbReference>
<reference evidence="15 16" key="1">
    <citation type="journal article" date="2016" name="Nat. Commun.">
        <title>Extremotolerant tardigrade genome and improved radiotolerance of human cultured cells by tardigrade-unique protein.</title>
        <authorList>
            <person name="Hashimoto T."/>
            <person name="Horikawa D.D."/>
            <person name="Saito Y."/>
            <person name="Kuwahara H."/>
            <person name="Kozuka-Hata H."/>
            <person name="Shin-I T."/>
            <person name="Minakuchi Y."/>
            <person name="Ohishi K."/>
            <person name="Motoyama A."/>
            <person name="Aizu T."/>
            <person name="Enomoto A."/>
            <person name="Kondo K."/>
            <person name="Tanaka S."/>
            <person name="Hara Y."/>
            <person name="Koshikawa S."/>
            <person name="Sagara H."/>
            <person name="Miura T."/>
            <person name="Yokobori S."/>
            <person name="Miyagawa K."/>
            <person name="Suzuki Y."/>
            <person name="Kubo T."/>
            <person name="Oyama M."/>
            <person name="Kohara Y."/>
            <person name="Fujiyama A."/>
            <person name="Arakawa K."/>
            <person name="Katayama T."/>
            <person name="Toyoda A."/>
            <person name="Kunieda T."/>
        </authorList>
    </citation>
    <scope>NUCLEOTIDE SEQUENCE [LARGE SCALE GENOMIC DNA]</scope>
    <source>
        <strain evidence="15 16">YOKOZUNA-1</strain>
    </source>
</reference>